<accession>A0AA91GBY0</accession>
<evidence type="ECO:0000313" key="8">
    <source>
        <dbReference type="Proteomes" id="UP000183039"/>
    </source>
</evidence>
<dbReference type="Gene3D" id="1.10.4160.10">
    <property type="entry name" value="Hydantoin permease"/>
    <property type="match status" value="1"/>
</dbReference>
<feature type="transmembrane region" description="Helical" evidence="6">
    <location>
        <begin position="36"/>
        <end position="62"/>
    </location>
</feature>
<dbReference type="Proteomes" id="UP000183039">
    <property type="component" value="Unassembled WGS sequence"/>
</dbReference>
<evidence type="ECO:0000256" key="4">
    <source>
        <dbReference type="ARBA" id="ARBA00022989"/>
    </source>
</evidence>
<reference evidence="7 8" key="1">
    <citation type="submission" date="2014-12" db="EMBL/GenBank/DDBJ databases">
        <title>Draft genome sequences of 29 type strains of Enterococci.</title>
        <authorList>
            <person name="Zhong Z."/>
            <person name="Sun Z."/>
            <person name="Liu W."/>
            <person name="Zhang W."/>
            <person name="Zhang H."/>
        </authorList>
    </citation>
    <scope>NUCLEOTIDE SEQUENCE [LARGE SCALE GENOMIC DNA]</scope>
    <source>
        <strain evidence="7 8">DSM 22801</strain>
    </source>
</reference>
<dbReference type="GO" id="GO:0015205">
    <property type="term" value="F:nucleobase transmembrane transporter activity"/>
    <property type="evidence" value="ECO:0007669"/>
    <property type="project" value="TreeGrafter"/>
</dbReference>
<comment type="subcellular location">
    <subcellularLocation>
        <location evidence="1">Membrane</location>
        <topology evidence="1">Multi-pass membrane protein</topology>
    </subcellularLocation>
</comment>
<dbReference type="PANTHER" id="PTHR30618">
    <property type="entry name" value="NCS1 FAMILY PURINE/PYRIMIDINE TRANSPORTER"/>
    <property type="match status" value="1"/>
</dbReference>
<feature type="transmembrane region" description="Helical" evidence="6">
    <location>
        <begin position="460"/>
        <end position="476"/>
    </location>
</feature>
<feature type="transmembrane region" description="Helical" evidence="6">
    <location>
        <begin position="167"/>
        <end position="187"/>
    </location>
</feature>
<proteinExistence type="inferred from homology"/>
<feature type="transmembrane region" description="Helical" evidence="6">
    <location>
        <begin position="313"/>
        <end position="335"/>
    </location>
</feature>
<evidence type="ECO:0000256" key="6">
    <source>
        <dbReference type="SAM" id="Phobius"/>
    </source>
</evidence>
<organism evidence="7 8">
    <name type="scientific">Enterococcus silesiacus</name>
    <dbReference type="NCBI Taxonomy" id="332949"/>
    <lineage>
        <taxon>Bacteria</taxon>
        <taxon>Bacillati</taxon>
        <taxon>Bacillota</taxon>
        <taxon>Bacilli</taxon>
        <taxon>Lactobacillales</taxon>
        <taxon>Enterococcaceae</taxon>
        <taxon>Enterococcus</taxon>
    </lineage>
</organism>
<gene>
    <name evidence="7" type="ORF">RV15_GL002019</name>
</gene>
<evidence type="ECO:0000256" key="3">
    <source>
        <dbReference type="ARBA" id="ARBA00022692"/>
    </source>
</evidence>
<protein>
    <submittedName>
        <fullName evidence="7">NCS1 nucleoside transporter</fullName>
    </submittedName>
</protein>
<keyword evidence="3 6" id="KW-0812">Transmembrane</keyword>
<comment type="caution">
    <text evidence="7">The sequence shown here is derived from an EMBL/GenBank/DDBJ whole genome shotgun (WGS) entry which is preliminary data.</text>
</comment>
<dbReference type="InterPro" id="IPR001248">
    <property type="entry name" value="Pur-cyt_permease"/>
</dbReference>
<feature type="transmembrane region" description="Helical" evidence="6">
    <location>
        <begin position="232"/>
        <end position="252"/>
    </location>
</feature>
<feature type="transmembrane region" description="Helical" evidence="6">
    <location>
        <begin position="355"/>
        <end position="372"/>
    </location>
</feature>
<feature type="transmembrane region" description="Helical" evidence="6">
    <location>
        <begin position="69"/>
        <end position="86"/>
    </location>
</feature>
<evidence type="ECO:0000313" key="7">
    <source>
        <dbReference type="EMBL" id="OJG87255.1"/>
    </source>
</evidence>
<evidence type="ECO:0000256" key="1">
    <source>
        <dbReference type="ARBA" id="ARBA00004141"/>
    </source>
</evidence>
<dbReference type="EMBL" id="JXLC01000029">
    <property type="protein sequence ID" value="OJG87255.1"/>
    <property type="molecule type" value="Genomic_DNA"/>
</dbReference>
<keyword evidence="5 6" id="KW-0472">Membrane</keyword>
<comment type="similarity">
    <text evidence="2">Belongs to the purine-cytosine permease (2.A.39) family.</text>
</comment>
<dbReference type="Pfam" id="PF02133">
    <property type="entry name" value="Transp_cyt_pur"/>
    <property type="match status" value="1"/>
</dbReference>
<feature type="transmembrane region" description="Helical" evidence="6">
    <location>
        <begin position="433"/>
        <end position="454"/>
    </location>
</feature>
<evidence type="ECO:0000256" key="2">
    <source>
        <dbReference type="ARBA" id="ARBA00008974"/>
    </source>
</evidence>
<sequence length="485" mass="52193">MEENTMESVEKQVITDSPTYSAELLPKTGTDKNWGIFNYVTLWMGAVHNILSYMTVAGFFLLGLNTKQVLAAVMLSAVIVSIFYVLNGVASAKYGLPFPMLLRSVFGVKGAIIPSLCRGLIAGVVFFGTQSVVSAQSLDVLFSRIFPNYMNIGGGMTILGMPAPTMLSYLLVWCVTVALFLGGTKVLDKFGNWSSPIVYVFIIGAAVWTIQIAGGFGPILAYSPANATTSPIVFIACVSALVSNWAGPIVNIGDFTQKAKTPKAMIIGLPLGFILSYILFAVTCVGLIAGTQIAFGEPIFNIVNAFDKIDNTFAVFVLILALNMGALAFVVFGNLFPAGLQMSSLFPKVLDVKKAGVLTAIIGTMILPWKLVENASTLFYFYSFIGSMFGPIAGIMLASFYIEHKQVIKLEDIYVEDGDLGAFKSGYNTKAMITLATSFVITMSGAFLQSVSLLKTINDFAFFSGLIFSFVVYSVLSKVMKGEKS</sequence>
<feature type="transmembrane region" description="Helical" evidence="6">
    <location>
        <begin position="106"/>
        <end position="129"/>
    </location>
</feature>
<feature type="transmembrane region" description="Helical" evidence="6">
    <location>
        <begin position="378"/>
        <end position="402"/>
    </location>
</feature>
<name>A0AA91GBY0_9ENTE</name>
<feature type="transmembrane region" description="Helical" evidence="6">
    <location>
        <begin position="199"/>
        <end position="220"/>
    </location>
</feature>
<dbReference type="InterPro" id="IPR045225">
    <property type="entry name" value="Uracil/uridine/allantoin_perm"/>
</dbReference>
<dbReference type="GO" id="GO:0005886">
    <property type="term" value="C:plasma membrane"/>
    <property type="evidence" value="ECO:0007669"/>
    <property type="project" value="TreeGrafter"/>
</dbReference>
<dbReference type="AlphaFoldDB" id="A0AA91GBY0"/>
<keyword evidence="4 6" id="KW-1133">Transmembrane helix</keyword>
<feature type="transmembrane region" description="Helical" evidence="6">
    <location>
        <begin position="264"/>
        <end position="293"/>
    </location>
</feature>
<evidence type="ECO:0000256" key="5">
    <source>
        <dbReference type="ARBA" id="ARBA00023136"/>
    </source>
</evidence>
<dbReference type="PANTHER" id="PTHR30618:SF0">
    <property type="entry name" value="PURINE-URACIL PERMEASE NCS1"/>
    <property type="match status" value="1"/>
</dbReference>